<dbReference type="Proteomes" id="UP000663722">
    <property type="component" value="Chromosome"/>
</dbReference>
<name>A0A975BGT6_9BACT</name>
<sequence>MNSILHLRFIFENNLLRNDTLRQLSLEAHIFIFTIFEAGLKKQS</sequence>
<proteinExistence type="predicted"/>
<reference evidence="1" key="1">
    <citation type="journal article" date="2021" name="Microb. Physiol.">
        <title>Proteogenomic Insights into the Physiology of Marine, Sulfate-Reducing, Filamentous Desulfonema limicola and Desulfonema magnum.</title>
        <authorList>
            <person name="Schnaars V."/>
            <person name="Wohlbrand L."/>
            <person name="Scheve S."/>
            <person name="Hinrichs C."/>
            <person name="Reinhardt R."/>
            <person name="Rabus R."/>
        </authorList>
    </citation>
    <scope>NUCLEOTIDE SEQUENCE</scope>
    <source>
        <strain evidence="1">4be13</strain>
    </source>
</reference>
<gene>
    <name evidence="1" type="ORF">dnm_010420</name>
</gene>
<protein>
    <submittedName>
        <fullName evidence="1">Uncharacterized protein</fullName>
    </submittedName>
</protein>
<accession>A0A975BGT6</accession>
<keyword evidence="2" id="KW-1185">Reference proteome</keyword>
<evidence type="ECO:0000313" key="1">
    <source>
        <dbReference type="EMBL" id="QTA85038.1"/>
    </source>
</evidence>
<dbReference type="KEGG" id="dmm:dnm_010420"/>
<dbReference type="EMBL" id="CP061800">
    <property type="protein sequence ID" value="QTA85038.1"/>
    <property type="molecule type" value="Genomic_DNA"/>
</dbReference>
<organism evidence="1 2">
    <name type="scientific">Desulfonema magnum</name>
    <dbReference type="NCBI Taxonomy" id="45655"/>
    <lineage>
        <taxon>Bacteria</taxon>
        <taxon>Pseudomonadati</taxon>
        <taxon>Thermodesulfobacteriota</taxon>
        <taxon>Desulfobacteria</taxon>
        <taxon>Desulfobacterales</taxon>
        <taxon>Desulfococcaceae</taxon>
        <taxon>Desulfonema</taxon>
    </lineage>
</organism>
<evidence type="ECO:0000313" key="2">
    <source>
        <dbReference type="Proteomes" id="UP000663722"/>
    </source>
</evidence>
<dbReference type="AlphaFoldDB" id="A0A975BGT6"/>